<dbReference type="GO" id="GO:0005765">
    <property type="term" value="C:lysosomal membrane"/>
    <property type="evidence" value="ECO:0007669"/>
    <property type="project" value="UniProtKB-SubCell"/>
</dbReference>
<organism evidence="10 11">
    <name type="scientific">Sinanodonta woodiana</name>
    <name type="common">Chinese pond mussel</name>
    <name type="synonym">Anodonta woodiana</name>
    <dbReference type="NCBI Taxonomy" id="1069815"/>
    <lineage>
        <taxon>Eukaryota</taxon>
        <taxon>Metazoa</taxon>
        <taxon>Spiralia</taxon>
        <taxon>Lophotrochozoa</taxon>
        <taxon>Mollusca</taxon>
        <taxon>Bivalvia</taxon>
        <taxon>Autobranchia</taxon>
        <taxon>Heteroconchia</taxon>
        <taxon>Palaeoheterodonta</taxon>
        <taxon>Unionida</taxon>
        <taxon>Unionoidea</taxon>
        <taxon>Unionidae</taxon>
        <taxon>Unioninae</taxon>
        <taxon>Sinanodonta</taxon>
    </lineage>
</organism>
<dbReference type="InterPro" id="IPR000073">
    <property type="entry name" value="AB_hydrolase_1"/>
</dbReference>
<evidence type="ECO:0000256" key="2">
    <source>
        <dbReference type="ARBA" id="ARBA00013254"/>
    </source>
</evidence>
<sequence length="559" mass="62800">MPNRSKKVAPSPSTASEIVEIRPARFLRIRHINAKKRDEKFEKEMQLDVQYRRMGMTGSVTSGPGIESSNFPSTSGTIQNISTQNNIHGQNAGTAENALNSAGRLSSDKMIDEGDNGKRSDKKSQKSFNFNTNSINTGVPGRITLKTDHPFSSEEMVLMSSPTGFSTFSEGIESSSGVQVSVPSQDKTDEITTIEEDAAEEQETRKKMAESLKSYLEKSRPKSSRSPRKTHRPMSARDIPKHSLSHSSAGASSSVLQRIPPDFLLNDTVLFFIHGVGGSSEVWRAQLEFFMKFDVEIIAPDLIGHGDSCTPYIPEAYHFQEICADLEEIFDRYCKRQNVVIAHSYGSAFAAVLGRKRERRVSKLVLINGGGPTPLEPQLSVFSLPVCMLSCLMPCLFSKFEKRAFHDSTKAMESAEEALDVLPHVLTYTMRGQHWMEGDELYHNWLSMRTLLIYGRHDQFVSLEEEQEMERTIFKSKLEVIENASHMVMMEAPDEVNKLLYDFIFLDQAGSGNQRTQNSAEIEDHRDETFSHTWAKSQSKSMASVRSYKSTKSLSKTMR</sequence>
<dbReference type="InterPro" id="IPR050266">
    <property type="entry name" value="AB_hydrolase_sf"/>
</dbReference>
<comment type="caution">
    <text evidence="10">The sequence shown here is derived from an EMBL/GenBank/DDBJ whole genome shotgun (WGS) entry which is preliminary data.</text>
</comment>
<feature type="compositionally biased region" description="Basic and acidic residues" evidence="8">
    <location>
        <begin position="106"/>
        <end position="124"/>
    </location>
</feature>
<evidence type="ECO:0000313" key="10">
    <source>
        <dbReference type="EMBL" id="KAL3867245.1"/>
    </source>
</evidence>
<evidence type="ECO:0000256" key="1">
    <source>
        <dbReference type="ARBA" id="ARBA00001613"/>
    </source>
</evidence>
<dbReference type="PANTHER" id="PTHR43798:SF5">
    <property type="entry name" value="MONOACYLGLYCEROL LIPASE ABHD6"/>
    <property type="match status" value="1"/>
</dbReference>
<evidence type="ECO:0000256" key="5">
    <source>
        <dbReference type="ARBA" id="ARBA00046308"/>
    </source>
</evidence>
<feature type="compositionally biased region" description="Polar residues" evidence="8">
    <location>
        <begin position="126"/>
        <end position="137"/>
    </location>
</feature>
<protein>
    <recommendedName>
        <fullName evidence="2">acylglycerol lipase</fullName>
        <ecNumber evidence="2">3.1.1.23</ecNumber>
    </recommendedName>
</protein>
<feature type="compositionally biased region" description="Acidic residues" evidence="8">
    <location>
        <begin position="192"/>
        <end position="201"/>
    </location>
</feature>
<dbReference type="PRINTS" id="PR00412">
    <property type="entry name" value="EPOXHYDRLASE"/>
</dbReference>
<keyword evidence="11" id="KW-1185">Reference proteome</keyword>
<dbReference type="Gene3D" id="3.40.50.1820">
    <property type="entry name" value="alpha/beta hydrolase"/>
    <property type="match status" value="1"/>
</dbReference>
<dbReference type="EMBL" id="JBJQND010000009">
    <property type="protein sequence ID" value="KAL3867245.1"/>
    <property type="molecule type" value="Genomic_DNA"/>
</dbReference>
<dbReference type="GO" id="GO:0031902">
    <property type="term" value="C:late endosome membrane"/>
    <property type="evidence" value="ECO:0007669"/>
    <property type="project" value="UniProtKB-SubCell"/>
</dbReference>
<dbReference type="PRINTS" id="PR00111">
    <property type="entry name" value="ABHYDROLASE"/>
</dbReference>
<dbReference type="EC" id="3.1.1.23" evidence="2"/>
<evidence type="ECO:0000256" key="7">
    <source>
        <dbReference type="ARBA" id="ARBA00049568"/>
    </source>
</evidence>
<feature type="region of interest" description="Disordered" evidence="8">
    <location>
        <begin position="103"/>
        <end position="147"/>
    </location>
</feature>
<feature type="compositionally biased region" description="Low complexity" evidence="8">
    <location>
        <begin position="174"/>
        <end position="185"/>
    </location>
</feature>
<dbReference type="InterPro" id="IPR000639">
    <property type="entry name" value="Epox_hydrolase-like"/>
</dbReference>
<name>A0ABD3W051_SINWO</name>
<dbReference type="GO" id="GO:0031966">
    <property type="term" value="C:mitochondrial membrane"/>
    <property type="evidence" value="ECO:0007669"/>
    <property type="project" value="UniProtKB-SubCell"/>
</dbReference>
<evidence type="ECO:0000256" key="3">
    <source>
        <dbReference type="ARBA" id="ARBA00037797"/>
    </source>
</evidence>
<dbReference type="Pfam" id="PF12697">
    <property type="entry name" value="Abhydrolase_6"/>
    <property type="match status" value="1"/>
</dbReference>
<comment type="catalytic activity">
    <reaction evidence="1">
        <text>Hydrolyzes glycerol monoesters of long-chain fatty acids.</text>
        <dbReference type="EC" id="3.1.1.23"/>
    </reaction>
</comment>
<evidence type="ECO:0000256" key="6">
    <source>
        <dbReference type="ARBA" id="ARBA00047662"/>
    </source>
</evidence>
<accession>A0ABD3W051</accession>
<feature type="region of interest" description="Disordered" evidence="8">
    <location>
        <begin position="168"/>
        <end position="253"/>
    </location>
</feature>
<dbReference type="InterPro" id="IPR029058">
    <property type="entry name" value="AB_hydrolase_fold"/>
</dbReference>
<feature type="region of interest" description="Disordered" evidence="8">
    <location>
        <begin position="514"/>
        <end position="537"/>
    </location>
</feature>
<evidence type="ECO:0000256" key="4">
    <source>
        <dbReference type="ARBA" id="ARBA00037874"/>
    </source>
</evidence>
<evidence type="ECO:0000259" key="9">
    <source>
        <dbReference type="Pfam" id="PF12697"/>
    </source>
</evidence>
<dbReference type="SUPFAM" id="SSF53474">
    <property type="entry name" value="alpha/beta-Hydrolases"/>
    <property type="match status" value="1"/>
</dbReference>
<feature type="compositionally biased region" description="Basic residues" evidence="8">
    <location>
        <begin position="221"/>
        <end position="234"/>
    </location>
</feature>
<evidence type="ECO:0000256" key="8">
    <source>
        <dbReference type="SAM" id="MobiDB-lite"/>
    </source>
</evidence>
<dbReference type="PANTHER" id="PTHR43798">
    <property type="entry name" value="MONOACYLGLYCEROL LIPASE"/>
    <property type="match status" value="1"/>
</dbReference>
<dbReference type="AlphaFoldDB" id="A0ABD3W051"/>
<gene>
    <name evidence="10" type="ORF">ACJMK2_044461</name>
</gene>
<comment type="subcellular location">
    <subcellularLocation>
        <location evidence="3">Late endosome membrane</location>
        <topology evidence="3">Single-pass type II membrane protein</topology>
    </subcellularLocation>
    <subcellularLocation>
        <location evidence="4">Lysosome membrane</location>
        <topology evidence="4">Single-pass type II membrane protein</topology>
    </subcellularLocation>
    <subcellularLocation>
        <location evidence="5">Mitochondrion membrane</location>
        <topology evidence="5">Single-pass type II membrane protein</topology>
    </subcellularLocation>
</comment>
<reference evidence="10 11" key="1">
    <citation type="submission" date="2024-11" db="EMBL/GenBank/DDBJ databases">
        <title>Chromosome-level genome assembly of the freshwater bivalve Anodonta woodiana.</title>
        <authorList>
            <person name="Chen X."/>
        </authorList>
    </citation>
    <scope>NUCLEOTIDE SEQUENCE [LARGE SCALE GENOMIC DNA]</scope>
    <source>
        <strain evidence="10">MN2024</strain>
        <tissue evidence="10">Gills</tissue>
    </source>
</reference>
<feature type="domain" description="AB hydrolase-1" evidence="9">
    <location>
        <begin position="270"/>
        <end position="498"/>
    </location>
</feature>
<proteinExistence type="predicted"/>
<comment type="function">
    <text evidence="7">Lipase that preferentially hydrolysis medium-chain saturated monoacylglycerols including 2-arachidonoylglycerol. Through 2-arachidonoylglycerol degradation may regulate endocannabinoid signaling pathways. Also has a lysophosphatidyl lipase activity with a preference for lysophosphatidylglycerol among other lysophospholipids. Also able to degrade bis(monoacylglycero)phosphate (BMP) and constitutes the major enzyme for BMP catabolism. BMP, also known as lysobisphosphatidic acid, is enriched in late endosomes and lysosomes and plays a key role in the formation of intraluminal vesicles and in lipid sorting.</text>
</comment>
<dbReference type="GO" id="GO:0047372">
    <property type="term" value="F:monoacylglycerol lipase activity"/>
    <property type="evidence" value="ECO:0007669"/>
    <property type="project" value="UniProtKB-EC"/>
</dbReference>
<dbReference type="Proteomes" id="UP001634394">
    <property type="component" value="Unassembled WGS sequence"/>
</dbReference>
<comment type="catalytic activity">
    <reaction evidence="6">
        <text>1-dodecanoylglycerol + H2O = dodecanoate + glycerol + H(+)</text>
        <dbReference type="Rhea" id="RHEA:44316"/>
        <dbReference type="ChEBI" id="CHEBI:15377"/>
        <dbReference type="ChEBI" id="CHEBI:15378"/>
        <dbReference type="ChEBI" id="CHEBI:17754"/>
        <dbReference type="ChEBI" id="CHEBI:18262"/>
        <dbReference type="ChEBI" id="CHEBI:75539"/>
    </reaction>
</comment>
<feature type="compositionally biased region" description="Basic and acidic residues" evidence="8">
    <location>
        <begin position="202"/>
        <end position="220"/>
    </location>
</feature>
<evidence type="ECO:0000313" key="11">
    <source>
        <dbReference type="Proteomes" id="UP001634394"/>
    </source>
</evidence>